<dbReference type="SUPFAM" id="SSF57884">
    <property type="entry name" value="Ada DNA repair protein, N-terminal domain (N-Ada 10)"/>
    <property type="match status" value="1"/>
</dbReference>
<evidence type="ECO:0000256" key="11">
    <source>
        <dbReference type="ARBA" id="ARBA00023159"/>
    </source>
</evidence>
<dbReference type="GO" id="GO:0005737">
    <property type="term" value="C:cytoplasm"/>
    <property type="evidence" value="ECO:0007669"/>
    <property type="project" value="TreeGrafter"/>
</dbReference>
<dbReference type="InterPro" id="IPR009057">
    <property type="entry name" value="Homeodomain-like_sf"/>
</dbReference>
<keyword evidence="12" id="KW-0804">Transcription</keyword>
<keyword evidence="7" id="KW-0227">DNA damage</keyword>
<feature type="region of interest" description="Disordered" evidence="14">
    <location>
        <begin position="560"/>
        <end position="600"/>
    </location>
</feature>
<dbReference type="InterPro" id="IPR035451">
    <property type="entry name" value="Ada-like_dom_sf"/>
</dbReference>
<dbReference type="GO" id="GO:0043565">
    <property type="term" value="F:sequence-specific DNA binding"/>
    <property type="evidence" value="ECO:0007669"/>
    <property type="project" value="InterPro"/>
</dbReference>
<evidence type="ECO:0000256" key="13">
    <source>
        <dbReference type="ARBA" id="ARBA00023204"/>
    </source>
</evidence>
<evidence type="ECO:0000256" key="3">
    <source>
        <dbReference type="ARBA" id="ARBA00012000"/>
    </source>
</evidence>
<feature type="compositionally biased region" description="Low complexity" evidence="14">
    <location>
        <begin position="576"/>
        <end position="588"/>
    </location>
</feature>
<keyword evidence="13" id="KW-0234">DNA repair</keyword>
<dbReference type="GO" id="GO:0006307">
    <property type="term" value="P:DNA alkylation repair"/>
    <property type="evidence" value="ECO:0007669"/>
    <property type="project" value="TreeGrafter"/>
</dbReference>
<keyword evidence="4" id="KW-0489">Methyltransferase</keyword>
<evidence type="ECO:0000256" key="1">
    <source>
        <dbReference type="ARBA" id="ARBA00000086"/>
    </source>
</evidence>
<dbReference type="FunFam" id="3.40.10.10:FF:000001">
    <property type="entry name" value="DNA-3-methyladenine glycosylase 2"/>
    <property type="match status" value="1"/>
</dbReference>
<dbReference type="InterPro" id="IPR051912">
    <property type="entry name" value="Alkylbase_DNA_Glycosylase/TA"/>
</dbReference>
<dbReference type="GO" id="GO:0008168">
    <property type="term" value="F:methyltransferase activity"/>
    <property type="evidence" value="ECO:0007669"/>
    <property type="project" value="UniProtKB-KW"/>
</dbReference>
<dbReference type="SUPFAM" id="SSF46689">
    <property type="entry name" value="Homeodomain-like"/>
    <property type="match status" value="1"/>
</dbReference>
<evidence type="ECO:0000313" key="17">
    <source>
        <dbReference type="Proteomes" id="UP000475545"/>
    </source>
</evidence>
<dbReference type="InterPro" id="IPR010316">
    <property type="entry name" value="AlkA_N"/>
</dbReference>
<keyword evidence="5" id="KW-0808">Transferase</keyword>
<evidence type="ECO:0000256" key="6">
    <source>
        <dbReference type="ARBA" id="ARBA00022723"/>
    </source>
</evidence>
<proteinExistence type="predicted"/>
<evidence type="ECO:0000259" key="15">
    <source>
        <dbReference type="PROSITE" id="PS01124"/>
    </source>
</evidence>
<dbReference type="AlphaFoldDB" id="A0A6L7GMH2"/>
<keyword evidence="9" id="KW-0805">Transcription regulation</keyword>
<evidence type="ECO:0000256" key="7">
    <source>
        <dbReference type="ARBA" id="ARBA00022763"/>
    </source>
</evidence>
<keyword evidence="8" id="KW-0862">Zinc</keyword>
<evidence type="ECO:0000256" key="14">
    <source>
        <dbReference type="SAM" id="MobiDB-lite"/>
    </source>
</evidence>
<dbReference type="Pfam" id="PF02805">
    <property type="entry name" value="Ada_Zn_binding"/>
    <property type="match status" value="1"/>
</dbReference>
<dbReference type="InterPro" id="IPR023170">
    <property type="entry name" value="HhH_base_excis_C"/>
</dbReference>
<keyword evidence="10" id="KW-0238">DNA-binding</keyword>
<dbReference type="SUPFAM" id="SSF48150">
    <property type="entry name" value="DNA-glycosylase"/>
    <property type="match status" value="1"/>
</dbReference>
<dbReference type="Gene3D" id="1.10.10.60">
    <property type="entry name" value="Homeodomain-like"/>
    <property type="match status" value="1"/>
</dbReference>
<organism evidence="16 17">
    <name type="scientific">Gordonia mangrovi</name>
    <dbReference type="NCBI Taxonomy" id="2665643"/>
    <lineage>
        <taxon>Bacteria</taxon>
        <taxon>Bacillati</taxon>
        <taxon>Actinomycetota</taxon>
        <taxon>Actinomycetes</taxon>
        <taxon>Mycobacteriales</taxon>
        <taxon>Gordoniaceae</taxon>
        <taxon>Gordonia</taxon>
    </lineage>
</organism>
<name>A0A6L7GMH2_9ACTN</name>
<evidence type="ECO:0000256" key="2">
    <source>
        <dbReference type="ARBA" id="ARBA00001947"/>
    </source>
</evidence>
<dbReference type="PROSITE" id="PS01124">
    <property type="entry name" value="HTH_ARAC_FAMILY_2"/>
    <property type="match status" value="1"/>
</dbReference>
<dbReference type="EC" id="3.2.2.21" evidence="3"/>
<dbReference type="GO" id="GO:0032131">
    <property type="term" value="F:alkylated DNA binding"/>
    <property type="evidence" value="ECO:0007669"/>
    <property type="project" value="TreeGrafter"/>
</dbReference>
<dbReference type="Gene3D" id="1.10.340.30">
    <property type="entry name" value="Hypothetical protein, domain 2"/>
    <property type="match status" value="1"/>
</dbReference>
<dbReference type="EMBL" id="WMBR01000001">
    <property type="protein sequence ID" value="MXP20772.1"/>
    <property type="molecule type" value="Genomic_DNA"/>
</dbReference>
<comment type="cofactor">
    <cofactor evidence="2">
        <name>Zn(2+)</name>
        <dbReference type="ChEBI" id="CHEBI:29105"/>
    </cofactor>
</comment>
<dbReference type="Pfam" id="PF06029">
    <property type="entry name" value="AlkA_N"/>
    <property type="match status" value="1"/>
</dbReference>
<dbReference type="InterPro" id="IPR018062">
    <property type="entry name" value="HTH_AraC-typ_CS"/>
</dbReference>
<reference evidence="16 17" key="1">
    <citation type="submission" date="2019-11" db="EMBL/GenBank/DDBJ databases">
        <title>Gordonia sp. nov., a novel actinobacterium isolated from mangrove soil in Hainan.</title>
        <authorList>
            <person name="Huang X."/>
            <person name="Xie Y."/>
            <person name="Chu X."/>
            <person name="Xiao K."/>
        </authorList>
    </citation>
    <scope>NUCLEOTIDE SEQUENCE [LARGE SCALE GENOMIC DNA]</scope>
    <source>
        <strain evidence="16 17">HNM0687</strain>
    </source>
</reference>
<dbReference type="Proteomes" id="UP000475545">
    <property type="component" value="Unassembled WGS sequence"/>
</dbReference>
<dbReference type="GO" id="GO:0032259">
    <property type="term" value="P:methylation"/>
    <property type="evidence" value="ECO:0007669"/>
    <property type="project" value="UniProtKB-KW"/>
</dbReference>
<dbReference type="InterPro" id="IPR011257">
    <property type="entry name" value="DNA_glycosylase"/>
</dbReference>
<dbReference type="CDD" id="cd00056">
    <property type="entry name" value="ENDO3c"/>
    <property type="match status" value="1"/>
</dbReference>
<keyword evidence="6" id="KW-0479">Metal-binding</keyword>
<dbReference type="Pfam" id="PF12833">
    <property type="entry name" value="HTH_18"/>
    <property type="match status" value="1"/>
</dbReference>
<dbReference type="GO" id="GO:0043916">
    <property type="term" value="F:DNA-7-methylguanine glycosylase activity"/>
    <property type="evidence" value="ECO:0007669"/>
    <property type="project" value="TreeGrafter"/>
</dbReference>
<dbReference type="Gene3D" id="3.40.10.10">
    <property type="entry name" value="DNA Methylphosphotriester Repair Domain"/>
    <property type="match status" value="1"/>
</dbReference>
<dbReference type="SMART" id="SM01009">
    <property type="entry name" value="AlkA_N"/>
    <property type="match status" value="1"/>
</dbReference>
<dbReference type="GO" id="GO:0003700">
    <property type="term" value="F:DNA-binding transcription factor activity"/>
    <property type="evidence" value="ECO:0007669"/>
    <property type="project" value="InterPro"/>
</dbReference>
<gene>
    <name evidence="16" type="ORF">GIY30_05300</name>
</gene>
<keyword evidence="11" id="KW-0010">Activator</keyword>
<dbReference type="GO" id="GO:0008725">
    <property type="term" value="F:DNA-3-methyladenine glycosylase activity"/>
    <property type="evidence" value="ECO:0007669"/>
    <property type="project" value="TreeGrafter"/>
</dbReference>
<dbReference type="InterPro" id="IPR018060">
    <property type="entry name" value="HTH_AraC"/>
</dbReference>
<evidence type="ECO:0000256" key="12">
    <source>
        <dbReference type="ARBA" id="ARBA00023163"/>
    </source>
</evidence>
<dbReference type="InterPro" id="IPR004026">
    <property type="entry name" value="Ada_DNA_repair_Zn-bd"/>
</dbReference>
<dbReference type="InterPro" id="IPR037046">
    <property type="entry name" value="AlkA_N_sf"/>
</dbReference>
<comment type="caution">
    <text evidence="16">The sequence shown here is derived from an EMBL/GenBank/DDBJ whole genome shotgun (WGS) entry which is preliminary data.</text>
</comment>
<dbReference type="SMART" id="SM00478">
    <property type="entry name" value="ENDO3c"/>
    <property type="match status" value="1"/>
</dbReference>
<dbReference type="GO" id="GO:0006285">
    <property type="term" value="P:base-excision repair, AP site formation"/>
    <property type="evidence" value="ECO:0007669"/>
    <property type="project" value="TreeGrafter"/>
</dbReference>
<evidence type="ECO:0000313" key="16">
    <source>
        <dbReference type="EMBL" id="MXP20772.1"/>
    </source>
</evidence>
<dbReference type="PANTHER" id="PTHR43003">
    <property type="entry name" value="DNA-3-METHYLADENINE GLYCOSYLASE"/>
    <property type="match status" value="1"/>
</dbReference>
<dbReference type="PROSITE" id="PS00041">
    <property type="entry name" value="HTH_ARAC_FAMILY_1"/>
    <property type="match status" value="1"/>
</dbReference>
<evidence type="ECO:0000256" key="5">
    <source>
        <dbReference type="ARBA" id="ARBA00022679"/>
    </source>
</evidence>
<keyword evidence="17" id="KW-1185">Reference proteome</keyword>
<dbReference type="SUPFAM" id="SSF55945">
    <property type="entry name" value="TATA-box binding protein-like"/>
    <property type="match status" value="1"/>
</dbReference>
<feature type="domain" description="HTH araC/xylS-type" evidence="15">
    <location>
        <begin position="138"/>
        <end position="236"/>
    </location>
</feature>
<dbReference type="SMART" id="SM00342">
    <property type="entry name" value="HTH_ARAC"/>
    <property type="match status" value="1"/>
</dbReference>
<comment type="catalytic activity">
    <reaction evidence="1">
        <text>Hydrolysis of alkylated DNA, releasing 3-methyladenine, 3-methylguanine, 7-methylguanine and 7-methyladenine.</text>
        <dbReference type="EC" id="3.2.2.21"/>
    </reaction>
</comment>
<dbReference type="InterPro" id="IPR003265">
    <property type="entry name" value="HhH-GPD_domain"/>
</dbReference>
<evidence type="ECO:0000256" key="9">
    <source>
        <dbReference type="ARBA" id="ARBA00023015"/>
    </source>
</evidence>
<dbReference type="GO" id="GO:0032993">
    <property type="term" value="C:protein-DNA complex"/>
    <property type="evidence" value="ECO:0007669"/>
    <property type="project" value="TreeGrafter"/>
</dbReference>
<dbReference type="PANTHER" id="PTHR43003:SF13">
    <property type="entry name" value="DNA-3-METHYLADENINE GLYCOSYLASE 2"/>
    <property type="match status" value="1"/>
</dbReference>
<evidence type="ECO:0000256" key="8">
    <source>
        <dbReference type="ARBA" id="ARBA00022833"/>
    </source>
</evidence>
<dbReference type="Gene3D" id="3.30.310.20">
    <property type="entry name" value="DNA-3-methyladenine glycosylase AlkA, N-terminal domain"/>
    <property type="match status" value="1"/>
</dbReference>
<protein>
    <recommendedName>
        <fullName evidence="3">DNA-3-methyladenine glycosylase II</fullName>
        <ecNumber evidence="3">3.2.2.21</ecNumber>
    </recommendedName>
</protein>
<sequence>MRSYATWCRTLLSASLHSAHFRPTIAMSDSRQESDAERARVDHVTSTSTVASLLDFDSCYRAVSSRDARFDGQFFVAVHTTGIYCRPSCPARTPHRQNLHFVLTAAAAQQQGFRACRRCAPDAVPGSPQWNTGADLSARAMRLIADGALEHGGVDELAARLGYTPRHLTRVLTAELGAGPLALARAHRAGTARVLIQRTGMPMTDIAFAAGFRSVRQFNDTIRDVFGLTPSRMRSLGAPTAAARPTSIGEVSLRLAHRQPLHLPWLRWFLGAHRVSGAEELTGGVEPHNWRFSRTVDLPHGPALVTIEPASTHVNARLEHLDMRDLGVAVNRVRRLLDLDADPFSTDEALCGDPVLAHLVRAAPGLRVPGTMDPAETLIRTMIGQQISMKAARHHVDRLTQALGRPAPWVRAADCDHSPPGGDDDAATRWLLFPTPAAIAAHGRSVLAGPKRRIDAIISTATAVADGRIDMHPGRTAADLRAELLTLPGVGRWTADYVAMRVTGHPDVMLDQDLVVRRAAADLGLDLADRQAGWSPWRSYASMHLWRARLSVSEPILADQMSDTPLSPRSSTRALSPRSRTSRSIPSRPGHPVDTLQGAP</sequence>
<evidence type="ECO:0000256" key="4">
    <source>
        <dbReference type="ARBA" id="ARBA00022603"/>
    </source>
</evidence>
<evidence type="ECO:0000256" key="10">
    <source>
        <dbReference type="ARBA" id="ARBA00023125"/>
    </source>
</evidence>
<feature type="compositionally biased region" description="Polar residues" evidence="14">
    <location>
        <begin position="561"/>
        <end position="574"/>
    </location>
</feature>
<dbReference type="Gene3D" id="1.10.1670.10">
    <property type="entry name" value="Helix-hairpin-Helix base-excision DNA repair enzymes (C-terminal)"/>
    <property type="match status" value="1"/>
</dbReference>
<accession>A0A6L7GMH2</accession>
<dbReference type="GO" id="GO:0008270">
    <property type="term" value="F:zinc ion binding"/>
    <property type="evidence" value="ECO:0007669"/>
    <property type="project" value="InterPro"/>
</dbReference>